<evidence type="ECO:0000313" key="2">
    <source>
        <dbReference type="EMBL" id="KAJ9670173.1"/>
    </source>
</evidence>
<reference evidence="2 3" key="1">
    <citation type="journal article" date="2023" name="BMC Biotechnol.">
        <title>Vitis rotundifolia cv Carlos genome sequencing.</title>
        <authorList>
            <person name="Huff M."/>
            <person name="Hulse-Kemp A."/>
            <person name="Scheffler B."/>
            <person name="Youngblood R."/>
            <person name="Simpson S."/>
            <person name="Babiker E."/>
            <person name="Staton M."/>
        </authorList>
    </citation>
    <scope>NUCLEOTIDE SEQUENCE [LARGE SCALE GENOMIC DNA]</scope>
    <source>
        <tissue evidence="2">Leaf</tissue>
    </source>
</reference>
<organism evidence="2 3">
    <name type="scientific">Vitis rotundifolia</name>
    <name type="common">Muscadine grape</name>
    <dbReference type="NCBI Taxonomy" id="103349"/>
    <lineage>
        <taxon>Eukaryota</taxon>
        <taxon>Viridiplantae</taxon>
        <taxon>Streptophyta</taxon>
        <taxon>Embryophyta</taxon>
        <taxon>Tracheophyta</taxon>
        <taxon>Spermatophyta</taxon>
        <taxon>Magnoliopsida</taxon>
        <taxon>eudicotyledons</taxon>
        <taxon>Gunneridae</taxon>
        <taxon>Pentapetalae</taxon>
        <taxon>rosids</taxon>
        <taxon>Vitales</taxon>
        <taxon>Vitaceae</taxon>
        <taxon>Viteae</taxon>
        <taxon>Vitis</taxon>
    </lineage>
</organism>
<comment type="caution">
    <text evidence="2">The sequence shown here is derived from an EMBL/GenBank/DDBJ whole genome shotgun (WGS) entry which is preliminary data.</text>
</comment>
<evidence type="ECO:0000313" key="3">
    <source>
        <dbReference type="Proteomes" id="UP001168098"/>
    </source>
</evidence>
<dbReference type="Proteomes" id="UP001168098">
    <property type="component" value="Unassembled WGS sequence"/>
</dbReference>
<feature type="compositionally biased region" description="Low complexity" evidence="1">
    <location>
        <begin position="52"/>
        <end position="76"/>
    </location>
</feature>
<accession>A0AA38YGT2</accession>
<dbReference type="PANTHER" id="PTHR34046">
    <property type="entry name" value="OS06G0218800 PROTEIN"/>
    <property type="match status" value="1"/>
</dbReference>
<sequence length="152" mass="16194">MTIVASETGGKCKKHPEQEQLPGVCSACLRERLSQLYGCKSQNKAVNMMGVSSCSSSPSSSSPPYSSASSSTHVSPNRSNHHRRASEVTAKIAMVIGGGLGGGLKKSRSIAVVPSGRGGDGKTKKGGFWSKLLRSRGDRSKRDFMHSKWRLD</sequence>
<dbReference type="AlphaFoldDB" id="A0AA38YGT2"/>
<keyword evidence="3" id="KW-1185">Reference proteome</keyword>
<feature type="region of interest" description="Disordered" evidence="1">
    <location>
        <begin position="50"/>
        <end position="87"/>
    </location>
</feature>
<evidence type="ECO:0000256" key="1">
    <source>
        <dbReference type="SAM" id="MobiDB-lite"/>
    </source>
</evidence>
<dbReference type="Pfam" id="PF05340">
    <property type="entry name" value="DUF740"/>
    <property type="match status" value="1"/>
</dbReference>
<dbReference type="InterPro" id="IPR008004">
    <property type="entry name" value="OCTOPUS-like"/>
</dbReference>
<gene>
    <name evidence="2" type="ORF">PVL29_026614</name>
</gene>
<dbReference type="PANTHER" id="PTHR34046:SF19">
    <property type="entry name" value="RAPIDLY ELICITED PROTEIN, PUTATIVE-RELATED"/>
    <property type="match status" value="1"/>
</dbReference>
<protein>
    <submittedName>
        <fullName evidence="2">Uncharacterized protein</fullName>
    </submittedName>
</protein>
<name>A0AA38YGT2_VITRO</name>
<proteinExistence type="predicted"/>
<dbReference type="EMBL" id="JARBHA010000020">
    <property type="protein sequence ID" value="KAJ9670173.1"/>
    <property type="molecule type" value="Genomic_DNA"/>
</dbReference>